<evidence type="ECO:0000256" key="1">
    <source>
        <dbReference type="ARBA" id="ARBA00001920"/>
    </source>
</evidence>
<dbReference type="InterPro" id="IPR002912">
    <property type="entry name" value="ACT_dom"/>
</dbReference>
<evidence type="ECO:0000256" key="8">
    <source>
        <dbReference type="ARBA" id="ARBA00022697"/>
    </source>
</evidence>
<feature type="binding site" evidence="17">
    <location>
        <position position="109"/>
    </location>
    <ligand>
        <name>NADPH</name>
        <dbReference type="ChEBI" id="CHEBI:57783"/>
    </ligand>
</feature>
<comment type="catalytic activity">
    <reaction evidence="14">
        <text>L-homoserine + NADP(+) = L-aspartate 4-semialdehyde + NADPH + H(+)</text>
        <dbReference type="Rhea" id="RHEA:15761"/>
        <dbReference type="ChEBI" id="CHEBI:15378"/>
        <dbReference type="ChEBI" id="CHEBI:57476"/>
        <dbReference type="ChEBI" id="CHEBI:57783"/>
        <dbReference type="ChEBI" id="CHEBI:58349"/>
        <dbReference type="ChEBI" id="CHEBI:537519"/>
        <dbReference type="EC" id="1.1.1.3"/>
    </reaction>
    <physiologicalReaction direction="right-to-left" evidence="14">
        <dbReference type="Rhea" id="RHEA:15763"/>
    </physiologicalReaction>
</comment>
<comment type="cofactor">
    <cofactor evidence="1">
        <name>a metal cation</name>
        <dbReference type="ChEBI" id="CHEBI:25213"/>
    </cofactor>
</comment>
<keyword evidence="9 17" id="KW-0521">NADP</keyword>
<dbReference type="AlphaFoldDB" id="A0AAW7K5C4"/>
<dbReference type="PANTHER" id="PTHR43331:SF1">
    <property type="entry name" value="HOMOSERINE DEHYDROGENASE"/>
    <property type="match status" value="1"/>
</dbReference>
<evidence type="ECO:0000256" key="14">
    <source>
        <dbReference type="ARBA" id="ARBA00048841"/>
    </source>
</evidence>
<evidence type="ECO:0000256" key="13">
    <source>
        <dbReference type="ARBA" id="ARBA00044930"/>
    </source>
</evidence>
<dbReference type="Gene3D" id="3.40.50.720">
    <property type="entry name" value="NAD(P)-binding Rossmann-like Domain"/>
    <property type="match status" value="1"/>
</dbReference>
<dbReference type="Pfam" id="PF00742">
    <property type="entry name" value="Homoserine_dh"/>
    <property type="match status" value="1"/>
</dbReference>
<evidence type="ECO:0000256" key="12">
    <source>
        <dbReference type="ARBA" id="ARBA00023167"/>
    </source>
</evidence>
<evidence type="ECO:0000256" key="5">
    <source>
        <dbReference type="ARBA" id="ARBA00013213"/>
    </source>
</evidence>
<name>A0AAW7K5C4_9ACTN</name>
<dbReference type="PROSITE" id="PS01042">
    <property type="entry name" value="HOMOSER_DHGENASE"/>
    <property type="match status" value="1"/>
</dbReference>
<dbReference type="Gene3D" id="3.30.70.260">
    <property type="match status" value="1"/>
</dbReference>
<feature type="binding site" evidence="17">
    <location>
        <position position="194"/>
    </location>
    <ligand>
        <name>L-homoserine</name>
        <dbReference type="ChEBI" id="CHEBI:57476"/>
    </ligand>
</feature>
<evidence type="ECO:0000256" key="15">
    <source>
        <dbReference type="ARBA" id="ARBA00049031"/>
    </source>
</evidence>
<keyword evidence="12 18" id="KW-0486">Methionine biosynthesis</keyword>
<dbReference type="PIRSF" id="PIRSF000098">
    <property type="entry name" value="Homoser_dehydrog"/>
    <property type="match status" value="1"/>
</dbReference>
<feature type="active site" description="Proton donor" evidence="16">
    <location>
        <position position="209"/>
    </location>
</feature>
<organism evidence="21 22">
    <name type="scientific">Collinsella ihumii</name>
    <dbReference type="NCBI Taxonomy" id="1720204"/>
    <lineage>
        <taxon>Bacteria</taxon>
        <taxon>Bacillati</taxon>
        <taxon>Actinomycetota</taxon>
        <taxon>Coriobacteriia</taxon>
        <taxon>Coriobacteriales</taxon>
        <taxon>Coriobacteriaceae</taxon>
        <taxon>Collinsella</taxon>
    </lineage>
</organism>
<comment type="pathway">
    <text evidence="2 18">Amino-acid biosynthesis; L-threonine biosynthesis; L-threonine from L-aspartate: step 3/5.</text>
</comment>
<dbReference type="NCBIfam" id="NF004976">
    <property type="entry name" value="PRK06349.1"/>
    <property type="match status" value="1"/>
</dbReference>
<reference evidence="21" key="2">
    <citation type="submission" date="2023-08" db="EMBL/GenBank/DDBJ databases">
        <title>Identification and characterization of horizontal gene transfer across gut microbiota members of farm animals based on homology search.</title>
        <authorList>
            <person name="Schwarzerova J."/>
            <person name="Nykrynova M."/>
            <person name="Jureckova K."/>
            <person name="Cejkova D."/>
            <person name="Rychlik I."/>
        </authorList>
    </citation>
    <scope>NUCLEOTIDE SEQUENCE</scope>
    <source>
        <strain evidence="21">15_COKtk</strain>
    </source>
</reference>
<sequence length="445" mass="46920">MDSTARTVNVGLIGLGTVGGGVARLIERHRDEYLKAYGIDLRLKKASALEPGRAAELGIAPENFTTDWHDVVADPDIDIVIELIGGDHPATEIFEAALTSGKHMVSANKALLGRHVERLAKLAAEHGVQIRCEASAGGGIPIVNALEHALVGNEILTVAGILNGTTNYILTRMASEGLDFAEVLADAQRLGYAEADPTADVDGFDAASKVAILSSIAFHTRVTTDDVFQEGIRNVSAADIAQAKSLGYVVKLLGIARNTADGVDVRVHPTMIPADHMLASVSGAMNAVYVVGDAVGETMFYGAGAGSFPTASAVVGDVLALADAISHNDKVQAEIEPYQRVLPLRPIDELETRYYVRLLVKDEVGTLAPVVDAFAAHGISISQINQLQDGDGSRCSVVFLTHTARERDMAAARSALEALDAVESVASVIRIEDVASWADGAEKND</sequence>
<keyword evidence="8 18" id="KW-0791">Threonine biosynthesis</keyword>
<dbReference type="GO" id="GO:0050661">
    <property type="term" value="F:NADP binding"/>
    <property type="evidence" value="ECO:0007669"/>
    <property type="project" value="InterPro"/>
</dbReference>
<evidence type="ECO:0000256" key="4">
    <source>
        <dbReference type="ARBA" id="ARBA00006753"/>
    </source>
</evidence>
<dbReference type="Pfam" id="PF03447">
    <property type="entry name" value="NAD_binding_3"/>
    <property type="match status" value="1"/>
</dbReference>
<dbReference type="Proteomes" id="UP001168505">
    <property type="component" value="Unassembled WGS sequence"/>
</dbReference>
<reference evidence="21" key="1">
    <citation type="submission" date="2023-06" db="EMBL/GenBank/DDBJ databases">
        <authorList>
            <person name="Zeman M."/>
            <person name="Kubasova T."/>
            <person name="Jahodarova E."/>
            <person name="Nykrynova M."/>
            <person name="Rychlik I."/>
        </authorList>
    </citation>
    <scope>NUCLEOTIDE SEQUENCE</scope>
    <source>
        <strain evidence="21">15_COKtk</strain>
    </source>
</reference>
<dbReference type="GO" id="GO:0004412">
    <property type="term" value="F:homoserine dehydrogenase activity"/>
    <property type="evidence" value="ECO:0007669"/>
    <property type="project" value="UniProtKB-EC"/>
</dbReference>
<gene>
    <name evidence="21" type="ORF">QVN40_10925</name>
</gene>
<dbReference type="FunFam" id="3.30.360.10:FF:000005">
    <property type="entry name" value="Homoserine dehydrogenase"/>
    <property type="match status" value="1"/>
</dbReference>
<dbReference type="InterPro" id="IPR019811">
    <property type="entry name" value="HDH_CS"/>
</dbReference>
<evidence type="ECO:0000256" key="9">
    <source>
        <dbReference type="ARBA" id="ARBA00022857"/>
    </source>
</evidence>
<evidence type="ECO:0000313" key="21">
    <source>
        <dbReference type="EMBL" id="MDN0070206.1"/>
    </source>
</evidence>
<keyword evidence="11" id="KW-0915">Sodium</keyword>
<comment type="function">
    <text evidence="13">Catalyzes the conversion of L-aspartate-beta-semialdehyde (L-Asa) to L-homoserine (L-Hse), the third step in the biosynthesis of threonine and methionine from aspartate.</text>
</comment>
<evidence type="ECO:0000256" key="2">
    <source>
        <dbReference type="ARBA" id="ARBA00005056"/>
    </source>
</evidence>
<dbReference type="EC" id="1.1.1.3" evidence="5 18"/>
<evidence type="ECO:0000256" key="6">
    <source>
        <dbReference type="ARBA" id="ARBA00013376"/>
    </source>
</evidence>
<keyword evidence="10 18" id="KW-0560">Oxidoreductase</keyword>
<evidence type="ECO:0000313" key="22">
    <source>
        <dbReference type="Proteomes" id="UP001168505"/>
    </source>
</evidence>
<comment type="similarity">
    <text evidence="4 19">Belongs to the homoserine dehydrogenase family.</text>
</comment>
<evidence type="ECO:0000256" key="11">
    <source>
        <dbReference type="ARBA" id="ARBA00023053"/>
    </source>
</evidence>
<dbReference type="GO" id="GO:0009086">
    <property type="term" value="P:methionine biosynthetic process"/>
    <property type="evidence" value="ECO:0007669"/>
    <property type="project" value="UniProtKB-KW"/>
</dbReference>
<dbReference type="InterPro" id="IPR005106">
    <property type="entry name" value="Asp/hSer_DH_NAD-bd"/>
</dbReference>
<evidence type="ECO:0000256" key="17">
    <source>
        <dbReference type="PIRSR" id="PIRSR000098-2"/>
    </source>
</evidence>
<evidence type="ECO:0000256" key="18">
    <source>
        <dbReference type="RuleBase" id="RU000579"/>
    </source>
</evidence>
<evidence type="ECO:0000259" key="20">
    <source>
        <dbReference type="PROSITE" id="PS51671"/>
    </source>
</evidence>
<dbReference type="Pfam" id="PF01842">
    <property type="entry name" value="ACT"/>
    <property type="match status" value="1"/>
</dbReference>
<dbReference type="GO" id="GO:0009088">
    <property type="term" value="P:threonine biosynthetic process"/>
    <property type="evidence" value="ECO:0007669"/>
    <property type="project" value="UniProtKB-KW"/>
</dbReference>
<evidence type="ECO:0000256" key="3">
    <source>
        <dbReference type="ARBA" id="ARBA00005062"/>
    </source>
</evidence>
<feature type="binding site" evidence="17">
    <location>
        <begin position="13"/>
        <end position="20"/>
    </location>
    <ligand>
        <name>NADP(+)</name>
        <dbReference type="ChEBI" id="CHEBI:58349"/>
    </ligand>
</feature>
<dbReference type="PROSITE" id="PS51671">
    <property type="entry name" value="ACT"/>
    <property type="match status" value="1"/>
</dbReference>
<dbReference type="Gene3D" id="3.30.360.10">
    <property type="entry name" value="Dihydrodipicolinate Reductase, domain 2"/>
    <property type="match status" value="1"/>
</dbReference>
<feature type="domain" description="ACT" evidence="20">
    <location>
        <begin position="355"/>
        <end position="430"/>
    </location>
</feature>
<dbReference type="InterPro" id="IPR016204">
    <property type="entry name" value="HDH"/>
</dbReference>
<evidence type="ECO:0000256" key="16">
    <source>
        <dbReference type="PIRSR" id="PIRSR000098-1"/>
    </source>
</evidence>
<evidence type="ECO:0000256" key="19">
    <source>
        <dbReference type="RuleBase" id="RU004171"/>
    </source>
</evidence>
<dbReference type="CDD" id="cd04881">
    <property type="entry name" value="ACT_HSDH-Hom"/>
    <property type="match status" value="1"/>
</dbReference>
<protein>
    <recommendedName>
        <fullName evidence="6 18">Homoserine dehydrogenase</fullName>
        <ecNumber evidence="5 18">1.1.1.3</ecNumber>
    </recommendedName>
</protein>
<dbReference type="SUPFAM" id="SSF51735">
    <property type="entry name" value="NAD(P)-binding Rossmann-fold domains"/>
    <property type="match status" value="1"/>
</dbReference>
<dbReference type="EMBL" id="JAUEIR010000010">
    <property type="protein sequence ID" value="MDN0070206.1"/>
    <property type="molecule type" value="Genomic_DNA"/>
</dbReference>
<proteinExistence type="inferred from homology"/>
<accession>A0AAW7K5C4</accession>
<dbReference type="InterPro" id="IPR001342">
    <property type="entry name" value="HDH_cat"/>
</dbReference>
<comment type="pathway">
    <text evidence="3 18">Amino-acid biosynthesis; L-methionine biosynthesis via de novo pathway; L-homoserine from L-aspartate: step 3/3.</text>
</comment>
<evidence type="ECO:0000256" key="10">
    <source>
        <dbReference type="ARBA" id="ARBA00023002"/>
    </source>
</evidence>
<dbReference type="PANTHER" id="PTHR43331">
    <property type="entry name" value="HOMOSERINE DEHYDROGENASE"/>
    <property type="match status" value="1"/>
</dbReference>
<dbReference type="InterPro" id="IPR036291">
    <property type="entry name" value="NAD(P)-bd_dom_sf"/>
</dbReference>
<dbReference type="InterPro" id="IPR045865">
    <property type="entry name" value="ACT-like_dom_sf"/>
</dbReference>
<dbReference type="SUPFAM" id="SSF55347">
    <property type="entry name" value="Glyceraldehyde-3-phosphate dehydrogenase-like, C-terminal domain"/>
    <property type="match status" value="1"/>
</dbReference>
<comment type="catalytic activity">
    <reaction evidence="15">
        <text>L-homoserine + NAD(+) = L-aspartate 4-semialdehyde + NADH + H(+)</text>
        <dbReference type="Rhea" id="RHEA:15757"/>
        <dbReference type="ChEBI" id="CHEBI:15378"/>
        <dbReference type="ChEBI" id="CHEBI:57476"/>
        <dbReference type="ChEBI" id="CHEBI:57540"/>
        <dbReference type="ChEBI" id="CHEBI:57945"/>
        <dbReference type="ChEBI" id="CHEBI:537519"/>
        <dbReference type="EC" id="1.1.1.3"/>
    </reaction>
    <physiologicalReaction direction="right-to-left" evidence="15">
        <dbReference type="Rhea" id="RHEA:15759"/>
    </physiologicalReaction>
</comment>
<dbReference type="SUPFAM" id="SSF55021">
    <property type="entry name" value="ACT-like"/>
    <property type="match status" value="1"/>
</dbReference>
<evidence type="ECO:0000256" key="7">
    <source>
        <dbReference type="ARBA" id="ARBA00022605"/>
    </source>
</evidence>
<comment type="caution">
    <text evidence="21">The sequence shown here is derived from an EMBL/GenBank/DDBJ whole genome shotgun (WGS) entry which is preliminary data.</text>
</comment>
<keyword evidence="7 18" id="KW-0028">Amino-acid biosynthesis</keyword>
<dbReference type="RefSeq" id="WP_289827691.1">
    <property type="nucleotide sequence ID" value="NZ_JAUEIR010000010.1"/>
</dbReference>